<dbReference type="EMBL" id="KV722428">
    <property type="protein sequence ID" value="OCH89377.1"/>
    <property type="molecule type" value="Genomic_DNA"/>
</dbReference>
<reference evidence="2 3" key="1">
    <citation type="submission" date="2016-07" db="EMBL/GenBank/DDBJ databases">
        <title>Draft genome of the white-rot fungus Obba rivulosa 3A-2.</title>
        <authorList>
            <consortium name="DOE Joint Genome Institute"/>
            <person name="Miettinen O."/>
            <person name="Riley R."/>
            <person name="Acob R."/>
            <person name="Barry K."/>
            <person name="Cullen D."/>
            <person name="De Vries R."/>
            <person name="Hainaut M."/>
            <person name="Hatakka A."/>
            <person name="Henrissat B."/>
            <person name="Hilden K."/>
            <person name="Kuo R."/>
            <person name="Labutti K."/>
            <person name="Lipzen A."/>
            <person name="Makela M.R."/>
            <person name="Sandor L."/>
            <person name="Spatafora J.W."/>
            <person name="Grigoriev I.V."/>
            <person name="Hibbett D.S."/>
        </authorList>
    </citation>
    <scope>NUCLEOTIDE SEQUENCE [LARGE SCALE GENOMIC DNA]</scope>
    <source>
        <strain evidence="2 3">3A-2</strain>
    </source>
</reference>
<feature type="compositionally biased region" description="Basic and acidic residues" evidence="1">
    <location>
        <begin position="90"/>
        <end position="112"/>
    </location>
</feature>
<evidence type="ECO:0000313" key="2">
    <source>
        <dbReference type="EMBL" id="OCH89377.1"/>
    </source>
</evidence>
<evidence type="ECO:0000313" key="3">
    <source>
        <dbReference type="Proteomes" id="UP000250043"/>
    </source>
</evidence>
<feature type="compositionally biased region" description="Polar residues" evidence="1">
    <location>
        <begin position="1"/>
        <end position="11"/>
    </location>
</feature>
<protein>
    <submittedName>
        <fullName evidence="2">Uncharacterized protein</fullName>
    </submittedName>
</protein>
<feature type="region of interest" description="Disordered" evidence="1">
    <location>
        <begin position="48"/>
        <end position="112"/>
    </location>
</feature>
<accession>A0A8E2AZD5</accession>
<name>A0A8E2AZD5_9APHY</name>
<keyword evidence="3" id="KW-1185">Reference proteome</keyword>
<evidence type="ECO:0000256" key="1">
    <source>
        <dbReference type="SAM" id="MobiDB-lite"/>
    </source>
</evidence>
<sequence length="112" mass="12944">MTSRLMYNSTMHLPRSSRSPKHRILLSRPPLLCSWACRRSRARDVTDRRALLQHNTRRSRPSLSGPLSRFDQRTRSRRSSPRHSVIQRSVVERRAMVSRDHNAGDDARGAAS</sequence>
<organism evidence="2 3">
    <name type="scientific">Obba rivulosa</name>
    <dbReference type="NCBI Taxonomy" id="1052685"/>
    <lineage>
        <taxon>Eukaryota</taxon>
        <taxon>Fungi</taxon>
        <taxon>Dikarya</taxon>
        <taxon>Basidiomycota</taxon>
        <taxon>Agaricomycotina</taxon>
        <taxon>Agaricomycetes</taxon>
        <taxon>Polyporales</taxon>
        <taxon>Gelatoporiaceae</taxon>
        <taxon>Obba</taxon>
    </lineage>
</organism>
<feature type="region of interest" description="Disordered" evidence="1">
    <location>
        <begin position="1"/>
        <end position="22"/>
    </location>
</feature>
<proteinExistence type="predicted"/>
<gene>
    <name evidence="2" type="ORF">OBBRIDRAFT_668891</name>
</gene>
<dbReference type="Proteomes" id="UP000250043">
    <property type="component" value="Unassembled WGS sequence"/>
</dbReference>
<dbReference type="AlphaFoldDB" id="A0A8E2AZD5"/>